<gene>
    <name evidence="2" type="primary">WBGene00283830</name>
</gene>
<reference evidence="3" key="1">
    <citation type="journal article" date="2008" name="Nat. Genet.">
        <title>The Pristionchus pacificus genome provides a unique perspective on nematode lifestyle and parasitism.</title>
        <authorList>
            <person name="Dieterich C."/>
            <person name="Clifton S.W."/>
            <person name="Schuster L.N."/>
            <person name="Chinwalla A."/>
            <person name="Delehaunty K."/>
            <person name="Dinkelacker I."/>
            <person name="Fulton L."/>
            <person name="Fulton R."/>
            <person name="Godfrey J."/>
            <person name="Minx P."/>
            <person name="Mitreva M."/>
            <person name="Roeseler W."/>
            <person name="Tian H."/>
            <person name="Witte H."/>
            <person name="Yang S.P."/>
            <person name="Wilson R.K."/>
            <person name="Sommer R.J."/>
        </authorList>
    </citation>
    <scope>NUCLEOTIDE SEQUENCE [LARGE SCALE GENOMIC DNA]</scope>
    <source>
        <strain evidence="3">PS312</strain>
    </source>
</reference>
<feature type="compositionally biased region" description="Basic and acidic residues" evidence="1">
    <location>
        <begin position="1"/>
        <end position="31"/>
    </location>
</feature>
<feature type="compositionally biased region" description="Basic and acidic residues" evidence="1">
    <location>
        <begin position="77"/>
        <end position="92"/>
    </location>
</feature>
<evidence type="ECO:0000256" key="1">
    <source>
        <dbReference type="SAM" id="MobiDB-lite"/>
    </source>
</evidence>
<keyword evidence="3" id="KW-1185">Reference proteome</keyword>
<evidence type="ECO:0000313" key="2">
    <source>
        <dbReference type="EnsemblMetazoa" id="PPA45461.1"/>
    </source>
</evidence>
<accession>A0A2A6BVC5</accession>
<reference evidence="2" key="2">
    <citation type="submission" date="2022-06" db="UniProtKB">
        <authorList>
            <consortium name="EnsemblMetazoa"/>
        </authorList>
    </citation>
    <scope>IDENTIFICATION</scope>
    <source>
        <strain evidence="2">PS312</strain>
    </source>
</reference>
<dbReference type="EnsemblMetazoa" id="PPA45461.1">
    <property type="protein sequence ID" value="PPA45461.1"/>
    <property type="gene ID" value="WBGene00283830"/>
</dbReference>
<dbReference type="AlphaFoldDB" id="A0A2A6BVC5"/>
<protein>
    <submittedName>
        <fullName evidence="2">Uncharacterized protein</fullName>
    </submittedName>
</protein>
<evidence type="ECO:0000313" key="3">
    <source>
        <dbReference type="Proteomes" id="UP000005239"/>
    </source>
</evidence>
<feature type="region of interest" description="Disordered" evidence="1">
    <location>
        <begin position="1"/>
        <end position="92"/>
    </location>
</feature>
<proteinExistence type="predicted"/>
<dbReference type="Proteomes" id="UP000005239">
    <property type="component" value="Unassembled WGS sequence"/>
</dbReference>
<accession>A0A8R1V3R5</accession>
<organism evidence="2 3">
    <name type="scientific">Pristionchus pacificus</name>
    <name type="common">Parasitic nematode worm</name>
    <dbReference type="NCBI Taxonomy" id="54126"/>
    <lineage>
        <taxon>Eukaryota</taxon>
        <taxon>Metazoa</taxon>
        <taxon>Ecdysozoa</taxon>
        <taxon>Nematoda</taxon>
        <taxon>Chromadorea</taxon>
        <taxon>Rhabditida</taxon>
        <taxon>Rhabditina</taxon>
        <taxon>Diplogasteromorpha</taxon>
        <taxon>Diplogasteroidea</taxon>
        <taxon>Neodiplogasteridae</taxon>
        <taxon>Pristionchus</taxon>
    </lineage>
</organism>
<name>A0A2A6BVC5_PRIPA</name>
<sequence>MEREREKEGGWREGGTHSEPDVNGEGEREKEDDYNEDDQWSILAPFYTQSPSLSRGELIDTLRPNGWKNDGGIWNGREGRRNNDLWKERTIE</sequence>